<dbReference type="GO" id="GO:0008168">
    <property type="term" value="F:methyltransferase activity"/>
    <property type="evidence" value="ECO:0007669"/>
    <property type="project" value="UniProtKB-KW"/>
</dbReference>
<dbReference type="EMBL" id="CP089983">
    <property type="protein sequence ID" value="WXB03913.1"/>
    <property type="molecule type" value="Genomic_DNA"/>
</dbReference>
<keyword evidence="3" id="KW-0808">Transferase</keyword>
<reference evidence="3" key="1">
    <citation type="submission" date="2021-12" db="EMBL/GenBank/DDBJ databases">
        <title>Discovery of the Pendulisporaceae a myxobacterial family with distinct sporulation behavior and unique specialized metabolism.</title>
        <authorList>
            <person name="Garcia R."/>
            <person name="Popoff A."/>
            <person name="Bader C.D."/>
            <person name="Loehr J."/>
            <person name="Walesch S."/>
            <person name="Walt C."/>
            <person name="Boldt J."/>
            <person name="Bunk B."/>
            <person name="Haeckl F.J.F.P.J."/>
            <person name="Gunesch A.P."/>
            <person name="Birkelbach J."/>
            <person name="Nuebel U."/>
            <person name="Pietschmann T."/>
            <person name="Bach T."/>
            <person name="Mueller R."/>
        </authorList>
    </citation>
    <scope>NUCLEOTIDE SEQUENCE</scope>
    <source>
        <strain evidence="3">MSr11367</strain>
    </source>
</reference>
<dbReference type="InterPro" id="IPR000241">
    <property type="entry name" value="RlmKL-like_Mtase"/>
</dbReference>
<dbReference type="InterPro" id="IPR029063">
    <property type="entry name" value="SAM-dependent_MTases_sf"/>
</dbReference>
<dbReference type="Proteomes" id="UP001374803">
    <property type="component" value="Chromosome"/>
</dbReference>
<keyword evidence="4" id="KW-1185">Reference proteome</keyword>
<sequence length="535" mass="57252">MKSALELKNAVQSPGFTPSVRDAAALVALLVDSDETVRSAVERALARLGEALVAVARDGWPEAPPTAKVHLVRAVARASSSDDAVGLFLRALNDEASQVRRSAARALGKLRGERARRVEEALVGAWNRADVPVEEQRALASALGNLGAESAAPLLAGVDTEDPELLRIAARARLMIERTRVRGQAGGGSIDGTAVPSEPLPIVFHVRRGLEPVLADELQEHGSPFGPMQTSTAGWVRGTLRGPLEQAWLARTALSFALRIEAPGGDVVAALASEAAQRIFTTWTRGPIRYRLAFAEGGHRRAQVWQIASEVAERCPALINDPTSTLWEVLVREDSVELSPRALPDPRFSYRVRDVPAASHPTIAAALARLGGVRADDVVWDPFVGSGMELVERARLGPYASLLGTDLAPKALQAARANLDSANVAATLAVGDATRYAPPAPVTLIVTNPPMGLRVARSKELGAMLEQFLAHACDVLAPGGRLVWLSPFRERNRKAVRALPFDVELSREVDMGGFWATLEILTKKKGPAAPGRRPR</sequence>
<organism evidence="3 4">
    <name type="scientific">Pendulispora rubella</name>
    <dbReference type="NCBI Taxonomy" id="2741070"/>
    <lineage>
        <taxon>Bacteria</taxon>
        <taxon>Pseudomonadati</taxon>
        <taxon>Myxococcota</taxon>
        <taxon>Myxococcia</taxon>
        <taxon>Myxococcales</taxon>
        <taxon>Sorangiineae</taxon>
        <taxon>Pendulisporaceae</taxon>
        <taxon>Pendulispora</taxon>
    </lineage>
</organism>
<name>A0ABZ2L1Q7_9BACT</name>
<dbReference type="GO" id="GO:0032259">
    <property type="term" value="P:methylation"/>
    <property type="evidence" value="ECO:0007669"/>
    <property type="project" value="UniProtKB-KW"/>
</dbReference>
<accession>A0ABZ2L1Q7</accession>
<evidence type="ECO:0000313" key="4">
    <source>
        <dbReference type="Proteomes" id="UP001374803"/>
    </source>
</evidence>
<dbReference type="CDD" id="cd02440">
    <property type="entry name" value="AdoMet_MTases"/>
    <property type="match status" value="1"/>
</dbReference>
<dbReference type="RefSeq" id="WP_394833548.1">
    <property type="nucleotide sequence ID" value="NZ_CP089929.1"/>
</dbReference>
<dbReference type="Gene3D" id="1.25.10.10">
    <property type="entry name" value="Leucine-rich Repeat Variant"/>
    <property type="match status" value="1"/>
</dbReference>
<dbReference type="InterPro" id="IPR011989">
    <property type="entry name" value="ARM-like"/>
</dbReference>
<keyword evidence="1" id="KW-0677">Repeat</keyword>
<gene>
    <name evidence="3" type="ORF">LVJ94_44280</name>
</gene>
<evidence type="ECO:0000313" key="3">
    <source>
        <dbReference type="EMBL" id="WXB03913.1"/>
    </source>
</evidence>
<dbReference type="Pfam" id="PF01170">
    <property type="entry name" value="UPF0020"/>
    <property type="match status" value="1"/>
</dbReference>
<feature type="domain" description="Ribosomal RNA large subunit methyltransferase K/L-like methyltransferase" evidence="2">
    <location>
        <begin position="350"/>
        <end position="498"/>
    </location>
</feature>
<dbReference type="PANTHER" id="PTHR14911:SF13">
    <property type="entry name" value="TRNA (GUANINE(6)-N2)-METHYLTRANSFERASE THUMP3"/>
    <property type="match status" value="1"/>
</dbReference>
<dbReference type="PANTHER" id="PTHR14911">
    <property type="entry name" value="THUMP DOMAIN-CONTAINING"/>
    <property type="match status" value="1"/>
</dbReference>
<protein>
    <submittedName>
        <fullName evidence="3">Methyltransferase</fullName>
    </submittedName>
</protein>
<evidence type="ECO:0000256" key="1">
    <source>
        <dbReference type="ARBA" id="ARBA00022737"/>
    </source>
</evidence>
<dbReference type="SUPFAM" id="SSF48371">
    <property type="entry name" value="ARM repeat"/>
    <property type="match status" value="1"/>
</dbReference>
<dbReference type="Pfam" id="PF02985">
    <property type="entry name" value="HEAT"/>
    <property type="match status" value="1"/>
</dbReference>
<keyword evidence="3" id="KW-0489">Methyltransferase</keyword>
<dbReference type="SUPFAM" id="SSF53335">
    <property type="entry name" value="S-adenosyl-L-methionine-dependent methyltransferases"/>
    <property type="match status" value="1"/>
</dbReference>
<proteinExistence type="predicted"/>
<dbReference type="InterPro" id="IPR000357">
    <property type="entry name" value="HEAT"/>
</dbReference>
<evidence type="ECO:0000259" key="2">
    <source>
        <dbReference type="Pfam" id="PF01170"/>
    </source>
</evidence>
<dbReference type="InterPro" id="IPR016024">
    <property type="entry name" value="ARM-type_fold"/>
</dbReference>
<dbReference type="Gene3D" id="3.40.50.150">
    <property type="entry name" value="Vaccinia Virus protein VP39"/>
    <property type="match status" value="1"/>
</dbReference>